<dbReference type="InterPro" id="IPR025325">
    <property type="entry name" value="DUF4231"/>
</dbReference>
<proteinExistence type="predicted"/>
<comment type="caution">
    <text evidence="2">The sequence shown here is derived from an EMBL/GenBank/DDBJ whole genome shotgun (WGS) entry which is preliminary data.</text>
</comment>
<accession>A0ABW1EBB1</accession>
<keyword evidence="1" id="KW-0812">Transmembrane</keyword>
<sequence length="160" mass="17908">MTTPPDPPKFDLPKDDPIFARLEDQLSWYSAKARAARTTFKRIKVIEIVAAAMIPFLTGQPWPGIAYIVGGLGVLITILEGLLHLNQYQENWTDYRNTAESLKHEKFLFLAKAGPYAGVADLRVMLAERTEALISQENSQWQSVMQRSSQPTSTKGTSNI</sequence>
<gene>
    <name evidence="2" type="ORF">ACFPT7_03125</name>
</gene>
<protein>
    <submittedName>
        <fullName evidence="2">DUF4231 domain-containing protein</fullName>
    </submittedName>
</protein>
<keyword evidence="1" id="KW-0472">Membrane</keyword>
<reference evidence="3" key="1">
    <citation type="journal article" date="2019" name="Int. J. Syst. Evol. Microbiol.">
        <title>The Global Catalogue of Microorganisms (GCM) 10K type strain sequencing project: providing services to taxonomists for standard genome sequencing and annotation.</title>
        <authorList>
            <consortium name="The Broad Institute Genomics Platform"/>
            <consortium name="The Broad Institute Genome Sequencing Center for Infectious Disease"/>
            <person name="Wu L."/>
            <person name="Ma J."/>
        </authorList>
    </citation>
    <scope>NUCLEOTIDE SEQUENCE [LARGE SCALE GENOMIC DNA]</scope>
    <source>
        <strain evidence="3">JCM 4087</strain>
    </source>
</reference>
<dbReference type="NCBIfam" id="NF033634">
    <property type="entry name" value="SLATT_1"/>
    <property type="match status" value="1"/>
</dbReference>
<evidence type="ECO:0000313" key="3">
    <source>
        <dbReference type="Proteomes" id="UP001596091"/>
    </source>
</evidence>
<keyword evidence="1" id="KW-1133">Transmembrane helix</keyword>
<dbReference type="RefSeq" id="WP_263334037.1">
    <property type="nucleotide sequence ID" value="NZ_JAGSYH010000002.1"/>
</dbReference>
<dbReference type="EMBL" id="JBHSPH010000001">
    <property type="protein sequence ID" value="MFC5861275.1"/>
    <property type="molecule type" value="Genomic_DNA"/>
</dbReference>
<dbReference type="Proteomes" id="UP001596091">
    <property type="component" value="Unassembled WGS sequence"/>
</dbReference>
<keyword evidence="3" id="KW-1185">Reference proteome</keyword>
<name>A0ABW1EBB1_9BACT</name>
<evidence type="ECO:0000313" key="2">
    <source>
        <dbReference type="EMBL" id="MFC5861275.1"/>
    </source>
</evidence>
<organism evidence="2 3">
    <name type="scientific">Acidicapsa dinghuensis</name>
    <dbReference type="NCBI Taxonomy" id="2218256"/>
    <lineage>
        <taxon>Bacteria</taxon>
        <taxon>Pseudomonadati</taxon>
        <taxon>Acidobacteriota</taxon>
        <taxon>Terriglobia</taxon>
        <taxon>Terriglobales</taxon>
        <taxon>Acidobacteriaceae</taxon>
        <taxon>Acidicapsa</taxon>
    </lineage>
</organism>
<dbReference type="Pfam" id="PF14015">
    <property type="entry name" value="DUF4231"/>
    <property type="match status" value="1"/>
</dbReference>
<evidence type="ECO:0000256" key="1">
    <source>
        <dbReference type="SAM" id="Phobius"/>
    </source>
</evidence>
<feature type="transmembrane region" description="Helical" evidence="1">
    <location>
        <begin position="64"/>
        <end position="83"/>
    </location>
</feature>